<name>B5SWU9_9PAPI</name>
<proteinExistence type="predicted"/>
<evidence type="ECO:0000313" key="3">
    <source>
        <dbReference type="Proteomes" id="UP000136995"/>
    </source>
</evidence>
<dbReference type="Proteomes" id="UP000136995">
    <property type="component" value="Segment"/>
</dbReference>
<gene>
    <name evidence="2" type="primary">E4</name>
</gene>
<evidence type="ECO:0000256" key="1">
    <source>
        <dbReference type="SAM" id="MobiDB-lite"/>
    </source>
</evidence>
<accession>B5SWU9</accession>
<sequence>MLPDMAKLDNGKCMLTRTLSLLLSLALRRELEEGTPTKPPSTPYPGRHQPSRDGLPPPCPPEPPHNGHEPKADGTNEKNLALHPPPPGNKKDSEKKKPTGDQGPAPGGKKQTGEGIDAEGGEETPPPGATPPTGQGEGEVEGGPEQGPNLAPNQGRDPEALLPGVASRLLRWESHFDQLVDDIMTDLKGYWTRLKTPQ</sequence>
<feature type="region of interest" description="Disordered" evidence="1">
    <location>
        <begin position="31"/>
        <end position="162"/>
    </location>
</feature>
<dbReference type="EMBL" id="EU410348">
    <property type="protein sequence ID" value="ACC78266.1"/>
    <property type="molecule type" value="Genomic_DNA"/>
</dbReference>
<feature type="compositionally biased region" description="Basic and acidic residues" evidence="1">
    <location>
        <begin position="65"/>
        <end position="76"/>
    </location>
</feature>
<evidence type="ECO:0000313" key="2">
    <source>
        <dbReference type="EMBL" id="ACC78266.1"/>
    </source>
</evidence>
<feature type="compositionally biased region" description="Pro residues" evidence="1">
    <location>
        <begin position="55"/>
        <end position="64"/>
    </location>
</feature>
<feature type="compositionally biased region" description="Basic and acidic residues" evidence="1">
    <location>
        <begin position="89"/>
        <end position="99"/>
    </location>
</feature>
<reference evidence="2 3" key="1">
    <citation type="journal article" date="2008" name="J. Gen. Virol.">
        <title>Four novel human betapapillomaviruses of species 2 preferentially found in actinic keratosis.</title>
        <authorList>
            <person name="Vasiljevic N."/>
            <person name="Hazard K."/>
            <person name="Dillner J."/>
            <person name="Forslund O."/>
        </authorList>
    </citation>
    <scope>NUCLEOTIDE SEQUENCE [LARGE SCALE GENOMIC DNA]</scope>
</reference>
<organism evidence="2 3">
    <name type="scientific">Human papillomavirus 110</name>
    <dbReference type="NCBI Taxonomy" id="518629"/>
    <lineage>
        <taxon>Viruses</taxon>
        <taxon>Monodnaviria</taxon>
        <taxon>Shotokuvirae</taxon>
        <taxon>Cossaviricota</taxon>
        <taxon>Papovaviricetes</taxon>
        <taxon>Zurhausenvirales</taxon>
        <taxon>Papillomaviridae</taxon>
        <taxon>Firstpapillomavirinae</taxon>
        <taxon>Betapapillomavirus</taxon>
        <taxon>Betapapillomavirus 2</taxon>
    </lineage>
</organism>
<protein>
    <submittedName>
        <fullName evidence="2">E4 protein</fullName>
    </submittedName>
</protein>